<comment type="caution">
    <text evidence="1">The sequence shown here is derived from an EMBL/GenBank/DDBJ whole genome shotgun (WGS) entry which is preliminary data.</text>
</comment>
<name>A0ABW9JLA6_9SPHI</name>
<protein>
    <submittedName>
        <fullName evidence="1">Uncharacterized protein</fullName>
    </submittedName>
</protein>
<reference evidence="1 2" key="1">
    <citation type="submission" date="2024-12" db="EMBL/GenBank/DDBJ databases">
        <authorList>
            <person name="Hu S."/>
        </authorList>
    </citation>
    <scope>NUCLEOTIDE SEQUENCE [LARGE SCALE GENOMIC DNA]</scope>
    <source>
        <strain evidence="1 2">P-25</strain>
    </source>
</reference>
<proteinExistence type="predicted"/>
<dbReference type="RefSeq" id="WP_138728827.1">
    <property type="nucleotide sequence ID" value="NZ_SRMP02000045.1"/>
</dbReference>
<organism evidence="1 2">
    <name type="scientific">Pedobacter helvus</name>
    <dbReference type="NCBI Taxonomy" id="2563444"/>
    <lineage>
        <taxon>Bacteria</taxon>
        <taxon>Pseudomonadati</taxon>
        <taxon>Bacteroidota</taxon>
        <taxon>Sphingobacteriia</taxon>
        <taxon>Sphingobacteriales</taxon>
        <taxon>Sphingobacteriaceae</taxon>
        <taxon>Pedobacter</taxon>
    </lineage>
</organism>
<keyword evidence="2" id="KW-1185">Reference proteome</keyword>
<accession>A0ABW9JLA6</accession>
<evidence type="ECO:0000313" key="1">
    <source>
        <dbReference type="EMBL" id="MFN0293138.1"/>
    </source>
</evidence>
<sequence length="130" mass="14290">MKHAFTPGGAAKVLANLYALTDSALAIEAQAFSNDLKNWLHQHFELNSHQTLYLAQLNPEATGFYATQGAFALQNRLPIYLEVSEHESQDGEEGGDDQGKIIYTKGSATAVTDGQGQLFAEGELYYCIRY</sequence>
<dbReference type="EMBL" id="SRMP02000045">
    <property type="protein sequence ID" value="MFN0293138.1"/>
    <property type="molecule type" value="Genomic_DNA"/>
</dbReference>
<evidence type="ECO:0000313" key="2">
    <source>
        <dbReference type="Proteomes" id="UP001517367"/>
    </source>
</evidence>
<gene>
    <name evidence="1" type="ORF">E5L68_017230</name>
</gene>
<dbReference type="Proteomes" id="UP001517367">
    <property type="component" value="Unassembled WGS sequence"/>
</dbReference>